<proteinExistence type="predicted"/>
<protein>
    <recommendedName>
        <fullName evidence="2">Protein kinase domain-containing protein</fullName>
    </recommendedName>
</protein>
<dbReference type="PANTHER" id="PTHR33112">
    <property type="entry name" value="DOMAIN PROTEIN, PUTATIVE-RELATED"/>
    <property type="match status" value="1"/>
</dbReference>
<evidence type="ECO:0000256" key="1">
    <source>
        <dbReference type="SAM" id="MobiDB-lite"/>
    </source>
</evidence>
<dbReference type="PANTHER" id="PTHR33112:SF10">
    <property type="entry name" value="TOL"/>
    <property type="match status" value="1"/>
</dbReference>
<evidence type="ECO:0000313" key="4">
    <source>
        <dbReference type="Proteomes" id="UP001285441"/>
    </source>
</evidence>
<dbReference type="CDD" id="cd00180">
    <property type="entry name" value="PKc"/>
    <property type="match status" value="1"/>
</dbReference>
<dbReference type="InterPro" id="IPR000719">
    <property type="entry name" value="Prot_kinase_dom"/>
</dbReference>
<dbReference type="SUPFAM" id="SSF56112">
    <property type="entry name" value="Protein kinase-like (PK-like)"/>
    <property type="match status" value="1"/>
</dbReference>
<organism evidence="3 4">
    <name type="scientific">Podospora didyma</name>
    <dbReference type="NCBI Taxonomy" id="330526"/>
    <lineage>
        <taxon>Eukaryota</taxon>
        <taxon>Fungi</taxon>
        <taxon>Dikarya</taxon>
        <taxon>Ascomycota</taxon>
        <taxon>Pezizomycotina</taxon>
        <taxon>Sordariomycetes</taxon>
        <taxon>Sordariomycetidae</taxon>
        <taxon>Sordariales</taxon>
        <taxon>Podosporaceae</taxon>
        <taxon>Podospora</taxon>
    </lineage>
</organism>
<dbReference type="Proteomes" id="UP001285441">
    <property type="component" value="Unassembled WGS sequence"/>
</dbReference>
<evidence type="ECO:0000259" key="2">
    <source>
        <dbReference type="PROSITE" id="PS50011"/>
    </source>
</evidence>
<dbReference type="Pfam" id="PF00069">
    <property type="entry name" value="Pkinase"/>
    <property type="match status" value="1"/>
</dbReference>
<dbReference type="EMBL" id="JAULSW010000010">
    <property type="protein sequence ID" value="KAK3368274.1"/>
    <property type="molecule type" value="Genomic_DNA"/>
</dbReference>
<dbReference type="Pfam" id="PF06985">
    <property type="entry name" value="HET"/>
    <property type="match status" value="1"/>
</dbReference>
<dbReference type="Gene3D" id="1.10.510.10">
    <property type="entry name" value="Transferase(Phosphotransferase) domain 1"/>
    <property type="match status" value="1"/>
</dbReference>
<feature type="domain" description="Protein kinase" evidence="2">
    <location>
        <begin position="167"/>
        <end position="511"/>
    </location>
</feature>
<comment type="caution">
    <text evidence="3">The sequence shown here is derived from an EMBL/GenBank/DDBJ whole genome shotgun (WGS) entry which is preliminary data.</text>
</comment>
<dbReference type="PROSITE" id="PS50011">
    <property type="entry name" value="PROTEIN_KINASE_DOM"/>
    <property type="match status" value="1"/>
</dbReference>
<accession>A0AAE0K1F1</accession>
<reference evidence="3" key="1">
    <citation type="journal article" date="2023" name="Mol. Phylogenet. Evol.">
        <title>Genome-scale phylogeny and comparative genomics of the fungal order Sordariales.</title>
        <authorList>
            <person name="Hensen N."/>
            <person name="Bonometti L."/>
            <person name="Westerberg I."/>
            <person name="Brannstrom I.O."/>
            <person name="Guillou S."/>
            <person name="Cros-Aarteil S."/>
            <person name="Calhoun S."/>
            <person name="Haridas S."/>
            <person name="Kuo A."/>
            <person name="Mondo S."/>
            <person name="Pangilinan J."/>
            <person name="Riley R."/>
            <person name="LaButti K."/>
            <person name="Andreopoulos B."/>
            <person name="Lipzen A."/>
            <person name="Chen C."/>
            <person name="Yan M."/>
            <person name="Daum C."/>
            <person name="Ng V."/>
            <person name="Clum A."/>
            <person name="Steindorff A."/>
            <person name="Ohm R.A."/>
            <person name="Martin F."/>
            <person name="Silar P."/>
            <person name="Natvig D.O."/>
            <person name="Lalanne C."/>
            <person name="Gautier V."/>
            <person name="Ament-Velasquez S.L."/>
            <person name="Kruys A."/>
            <person name="Hutchinson M.I."/>
            <person name="Powell A.J."/>
            <person name="Barry K."/>
            <person name="Miller A.N."/>
            <person name="Grigoriev I.V."/>
            <person name="Debuchy R."/>
            <person name="Gladieux P."/>
            <person name="Hiltunen Thoren M."/>
            <person name="Johannesson H."/>
        </authorList>
    </citation>
    <scope>NUCLEOTIDE SEQUENCE</scope>
    <source>
        <strain evidence="3">CBS 232.78</strain>
    </source>
</reference>
<keyword evidence="4" id="KW-1185">Reference proteome</keyword>
<dbReference type="GO" id="GO:0004672">
    <property type="term" value="F:protein kinase activity"/>
    <property type="evidence" value="ECO:0007669"/>
    <property type="project" value="InterPro"/>
</dbReference>
<dbReference type="GO" id="GO:0005524">
    <property type="term" value="F:ATP binding"/>
    <property type="evidence" value="ECO:0007669"/>
    <property type="project" value="InterPro"/>
</dbReference>
<evidence type="ECO:0000313" key="3">
    <source>
        <dbReference type="EMBL" id="KAK3368274.1"/>
    </source>
</evidence>
<dbReference type="InterPro" id="IPR010730">
    <property type="entry name" value="HET"/>
</dbReference>
<dbReference type="InterPro" id="IPR011009">
    <property type="entry name" value="Kinase-like_dom_sf"/>
</dbReference>
<feature type="region of interest" description="Disordered" evidence="1">
    <location>
        <begin position="531"/>
        <end position="554"/>
    </location>
</feature>
<dbReference type="SMART" id="SM00220">
    <property type="entry name" value="S_TKc"/>
    <property type="match status" value="1"/>
</dbReference>
<name>A0AAE0K1F1_9PEZI</name>
<gene>
    <name evidence="3" type="ORF">B0H63DRAFT_565004</name>
</gene>
<reference evidence="3" key="2">
    <citation type="submission" date="2023-06" db="EMBL/GenBank/DDBJ databases">
        <authorList>
            <consortium name="Lawrence Berkeley National Laboratory"/>
            <person name="Haridas S."/>
            <person name="Hensen N."/>
            <person name="Bonometti L."/>
            <person name="Westerberg I."/>
            <person name="Brannstrom I.O."/>
            <person name="Guillou S."/>
            <person name="Cros-Aarteil S."/>
            <person name="Calhoun S."/>
            <person name="Kuo A."/>
            <person name="Mondo S."/>
            <person name="Pangilinan J."/>
            <person name="Riley R."/>
            <person name="LaButti K."/>
            <person name="Andreopoulos B."/>
            <person name="Lipzen A."/>
            <person name="Chen C."/>
            <person name="Yanf M."/>
            <person name="Daum C."/>
            <person name="Ng V."/>
            <person name="Clum A."/>
            <person name="Steindorff A."/>
            <person name="Ohm R."/>
            <person name="Martin F."/>
            <person name="Silar P."/>
            <person name="Natvig D."/>
            <person name="Lalanne C."/>
            <person name="Gautier V."/>
            <person name="Ament-velasquez S.L."/>
            <person name="Kruys A."/>
            <person name="Hutchinson M.I."/>
            <person name="Powell A.J."/>
            <person name="Barry K."/>
            <person name="Miller A.N."/>
            <person name="Grigoriev I.V."/>
            <person name="Debuchy R."/>
            <person name="Gladieux P."/>
            <person name="Thoren M.H."/>
            <person name="Johannesson H."/>
        </authorList>
    </citation>
    <scope>NUCLEOTIDE SEQUENCE</scope>
    <source>
        <strain evidence="3">CBS 232.78</strain>
    </source>
</reference>
<sequence>MPSSSGSDSEDEADRLASRVTKLYHKSPFNEPSCFFPAGAYKGIVDADIVKAELGLGSGQLSSVDEALVDFVLGPALRVFLIVICVIPHQSKARKIMRCFLQNNFRDQDLPVDDDTFSQHAAFSSRSWTSSHTCHSFCHHQWMHLAPVFSGDKFFFRLEREQPLPFTERSLRHKEGASSTVYEVVVHEDHLETPPFDFKGERRKIAIKEIRPIVNDTVDDFSTQFDNEARALAHIRDLKHPHIIQWLAAFTRGPEHYLMFPWADGGNLREFWKDTDTLSVNTDSMRCLVRECLTQFRGLADALVKLHVHKKYRHGDVKPENILRLLDGTTSTGILQIADFGLAKQHSGPTFKRGPTSTRHTTLQYESPEAEVATKGETALSRLSDIWSLGCVMLEHLMWLLYGDTEVVRFDEELKGNSNDNTSPFYQRTAGGNAVLRMAVSIWMKHMKEDPECAPDTVMGELLRIIEGYLLVIPIPKNWNDEMEAMQSIANPKLGTRASARELLYLLDKILEQTESKDGTYLFKGTGIMMKNGKPKRDSKGPTSKPFSVPVRAQRPETPPVVDMLDPFAAHLRGPAQPAPIRNTPIPHARLDRSALEPKAGKMNKTWNFSIDSELAPKLLNRLGREVMFPKSLGQPAQLCRECAQLDFGEPGFSFSYSCDDMERRASKCSFCEMLLGICTEHDKSAHKQVKFARYRSTLMKDDDTTPVLSIIPSPELKTVTPLQIGFPKLPESGSDTHFEIIRQWLQHCDKSHECIPANAPVPIPTRLIDVGSAHSHTVRLVETKELGSLTMGKTSPYIALSHRWGDVPSEHFCTFPDSDPADPKEKNTLSQHKVAIEVSTLPATFRDAVLATRALGKQYLWIDSICIIQGPKGDFKDEAKKMEDVFSSAYCVLAANWGTSQKDGFLKTMPGQEDLKAKRDRKVVTIQPTGKQPLYVCEMIDDFDEHVLKGDLSKRAWVLQERALARRTVYFTERQTYWECGKGVRCETMTQMTNKLASFLGDPSFPSLALNGNRGEEIRWYQELYAQYSRLGISHVKDRPIAIRGLESRLIAELKRKYQGFEGAHGVLDDGPSGGLLHRSLMWRRGHDVMSLKRIVFPSGHDGAPSWSWMSYEDGTKGGTKGGVMGGIDFIQMEGSMVEWEASELISPWKTLRPGGDARNVRTILARARDFGTDVKRLAADRDFGPDTKQRREETNQLIFDSPGGTSHNFKCVVVGREKMKEADPVDAKFRTHFVLIVAPASIYNRGSTTGASRNLKVYKRIGAGAVAGWCISLDGEGEEIAII</sequence>